<dbReference type="EMBL" id="WHYR01000011">
    <property type="protein sequence ID" value="MQL51752.1"/>
    <property type="molecule type" value="Genomic_DNA"/>
</dbReference>
<feature type="transmembrane region" description="Helical" evidence="1">
    <location>
        <begin position="106"/>
        <end position="130"/>
    </location>
</feature>
<keyword evidence="1" id="KW-0472">Membrane</keyword>
<comment type="caution">
    <text evidence="2">The sequence shown here is derived from an EMBL/GenBank/DDBJ whole genome shotgun (WGS) entry which is preliminary data.</text>
</comment>
<gene>
    <name evidence="2" type="ORF">GFC01_05645</name>
</gene>
<evidence type="ECO:0000313" key="2">
    <source>
        <dbReference type="EMBL" id="MQL51752.1"/>
    </source>
</evidence>
<feature type="transmembrane region" description="Helical" evidence="1">
    <location>
        <begin position="284"/>
        <end position="304"/>
    </location>
</feature>
<keyword evidence="1" id="KW-1133">Transmembrane helix</keyword>
<feature type="transmembrane region" description="Helical" evidence="1">
    <location>
        <begin position="310"/>
        <end position="328"/>
    </location>
</feature>
<dbReference type="OrthoDB" id="1803405at2"/>
<reference evidence="2 3" key="1">
    <citation type="submission" date="2019-10" db="EMBL/GenBank/DDBJ databases">
        <title>Comparative genomics of sulfur disproportionating microorganisms.</title>
        <authorList>
            <person name="Ward L.M."/>
            <person name="Bertran E."/>
            <person name="Johnston D."/>
        </authorList>
    </citation>
    <scope>NUCLEOTIDE SEQUENCE [LARGE SCALE GENOMIC DNA]</scope>
    <source>
        <strain evidence="2 3">DSM 14055</strain>
    </source>
</reference>
<feature type="transmembrane region" description="Helical" evidence="1">
    <location>
        <begin position="360"/>
        <end position="377"/>
    </location>
</feature>
<feature type="transmembrane region" description="Helical" evidence="1">
    <location>
        <begin position="335"/>
        <end position="354"/>
    </location>
</feature>
<dbReference type="Proteomes" id="UP000441717">
    <property type="component" value="Unassembled WGS sequence"/>
</dbReference>
<protein>
    <submittedName>
        <fullName evidence="2">Uncharacterized protein</fullName>
    </submittedName>
</protein>
<organism evidence="2 3">
    <name type="scientific">Desulfofundulus thermobenzoicus</name>
    <dbReference type="NCBI Taxonomy" id="29376"/>
    <lineage>
        <taxon>Bacteria</taxon>
        <taxon>Bacillati</taxon>
        <taxon>Bacillota</taxon>
        <taxon>Clostridia</taxon>
        <taxon>Eubacteriales</taxon>
        <taxon>Peptococcaceae</taxon>
        <taxon>Desulfofundulus</taxon>
    </lineage>
</organism>
<evidence type="ECO:0000256" key="1">
    <source>
        <dbReference type="SAM" id="Phobius"/>
    </source>
</evidence>
<dbReference type="AlphaFoldDB" id="A0A6N7IP07"/>
<feature type="transmembrane region" description="Helical" evidence="1">
    <location>
        <begin position="137"/>
        <end position="155"/>
    </location>
</feature>
<sequence>MSPAVSGKNTSLPGRENVRKNILPSLLEGMIPALVAALTVKNPWHPPVLVLAGYYTAWRAGRVRPVWFGTGLVLGSLLVAAPLWWWSGRPGTPAVLGYPTAGLAAVWDGPLVALSVLVAYHLFAGAYFFATYYRSPLAWVTTIIMGVLAALVVWWAGTGLVLMMVVPMLWLCLLPLWAPDWRLMHSLLFASIYLAAVYLLARVSGGVSILADRWPDGVAVVGMALVPRWMGYLYPARKHPLDSLPVITPTLNLWQKARAWREVFFLAVDFYALTMEKYTWFSRLAFWGYPFIVLGITGEILISFGHFSSGFSYLTALLFTGGLALQLGKGDYFSIQFLGLYGAALILARCLPAFHLDFKSLVAGVVLLVLSLILWSGRPRETRSERKRWQELNS</sequence>
<feature type="transmembrane region" description="Helical" evidence="1">
    <location>
        <begin position="66"/>
        <end position="86"/>
    </location>
</feature>
<feature type="transmembrane region" description="Helical" evidence="1">
    <location>
        <begin position="190"/>
        <end position="211"/>
    </location>
</feature>
<dbReference type="RefSeq" id="WP_152945685.1">
    <property type="nucleotide sequence ID" value="NZ_WHYR01000011.1"/>
</dbReference>
<keyword evidence="3" id="KW-1185">Reference proteome</keyword>
<evidence type="ECO:0000313" key="3">
    <source>
        <dbReference type="Proteomes" id="UP000441717"/>
    </source>
</evidence>
<name>A0A6N7IP07_9FIRM</name>
<accession>A0A6N7IP07</accession>
<proteinExistence type="predicted"/>
<keyword evidence="1" id="KW-0812">Transmembrane</keyword>